<keyword evidence="11" id="KW-1185">Reference proteome</keyword>
<keyword evidence="3" id="KW-1003">Cell membrane</keyword>
<dbReference type="Proteomes" id="UP001224775">
    <property type="component" value="Unassembled WGS sequence"/>
</dbReference>
<gene>
    <name evidence="10" type="ORF">QTG54_009025</name>
</gene>
<keyword evidence="6" id="KW-0406">Ion transport</keyword>
<dbReference type="PANTHER" id="PTHR33281">
    <property type="entry name" value="UPF0187 PROTEIN YNEE"/>
    <property type="match status" value="1"/>
</dbReference>
<proteinExistence type="predicted"/>
<comment type="caution">
    <text evidence="10">The sequence shown here is derived from an EMBL/GenBank/DDBJ whole genome shotgun (WGS) entry which is preliminary data.</text>
</comment>
<keyword evidence="5 9" id="KW-1133">Transmembrane helix</keyword>
<evidence type="ECO:0000256" key="9">
    <source>
        <dbReference type="SAM" id="Phobius"/>
    </source>
</evidence>
<comment type="subcellular location">
    <subcellularLocation>
        <location evidence="1">Cell membrane</location>
        <topology evidence="1">Multi-pass membrane protein</topology>
    </subcellularLocation>
</comment>
<dbReference type="GO" id="GO:0005886">
    <property type="term" value="C:plasma membrane"/>
    <property type="evidence" value="ECO:0007669"/>
    <property type="project" value="UniProtKB-SubCell"/>
</dbReference>
<dbReference type="PANTHER" id="PTHR33281:SF19">
    <property type="entry name" value="VOLTAGE-DEPENDENT ANION CHANNEL-FORMING PROTEIN YNEE"/>
    <property type="match status" value="1"/>
</dbReference>
<sequence>GEMMCRDNNNHWLQPVRDGRPTPKSPLMRKQPYHDRSDTSTDSKKSSVGGDDCETGKWRHKLEFLKEMIVGVDLILVVIAASVITFGVNQFGNEWLSFISDSKPAIGTLGALFSFALVFRTNICYSRWWEGRVLWGTIIVSSIRVAQQAHLWIKEPALVHRLSCLSIIFAYCCKAQLRGSGLEHETEGGSKLLRKGVISQEELDLISRQSGWQPYYCIDAMRAVVSAGLKADDKQGEWKKNAAQTAMEETICKLADSIGGCIRVKTTGLPVAYDDILNTTAAIFFVAACLAWAPGAGLYNPIIVLIVYIIVKMIIGVGSDMEDPFGHDESDLPLEKFCEEVDRQITAVDERAKLITFDIANGPSTHISAERSSSYSTFPVSSYQDCGDDYIESGRVSSETEQLSS</sequence>
<evidence type="ECO:0000256" key="3">
    <source>
        <dbReference type="ARBA" id="ARBA00022475"/>
    </source>
</evidence>
<evidence type="ECO:0000256" key="2">
    <source>
        <dbReference type="ARBA" id="ARBA00022448"/>
    </source>
</evidence>
<dbReference type="Pfam" id="PF25539">
    <property type="entry name" value="Bestrophin_2"/>
    <property type="match status" value="1"/>
</dbReference>
<protein>
    <submittedName>
        <fullName evidence="10">Bestrophin family protein</fullName>
    </submittedName>
</protein>
<feature type="compositionally biased region" description="Basic and acidic residues" evidence="8">
    <location>
        <begin position="32"/>
        <end position="45"/>
    </location>
</feature>
<feature type="transmembrane region" description="Helical" evidence="9">
    <location>
        <begin position="299"/>
        <end position="317"/>
    </location>
</feature>
<feature type="transmembrane region" description="Helical" evidence="9">
    <location>
        <begin position="104"/>
        <end position="123"/>
    </location>
</feature>
<dbReference type="AlphaFoldDB" id="A0AAD8Y7J6"/>
<dbReference type="InterPro" id="IPR044669">
    <property type="entry name" value="YneE/VCCN1/2-like"/>
</dbReference>
<evidence type="ECO:0000256" key="1">
    <source>
        <dbReference type="ARBA" id="ARBA00004651"/>
    </source>
</evidence>
<reference evidence="10" key="1">
    <citation type="submission" date="2023-06" db="EMBL/GenBank/DDBJ databases">
        <title>Survivors Of The Sea: Transcriptome response of Skeletonema marinoi to long-term dormancy.</title>
        <authorList>
            <person name="Pinder M.I.M."/>
            <person name="Kourtchenko O."/>
            <person name="Robertson E.K."/>
            <person name="Larsson T."/>
            <person name="Maumus F."/>
            <person name="Osuna-Cruz C.M."/>
            <person name="Vancaester E."/>
            <person name="Stenow R."/>
            <person name="Vandepoele K."/>
            <person name="Ploug H."/>
            <person name="Bruchert V."/>
            <person name="Godhe A."/>
            <person name="Topel M."/>
        </authorList>
    </citation>
    <scope>NUCLEOTIDE SEQUENCE</scope>
    <source>
        <strain evidence="10">R05AC</strain>
    </source>
</reference>
<feature type="non-terminal residue" evidence="10">
    <location>
        <position position="405"/>
    </location>
</feature>
<dbReference type="GO" id="GO:0005254">
    <property type="term" value="F:chloride channel activity"/>
    <property type="evidence" value="ECO:0007669"/>
    <property type="project" value="InterPro"/>
</dbReference>
<accession>A0AAD8Y7J6</accession>
<feature type="transmembrane region" description="Helical" evidence="9">
    <location>
        <begin position="68"/>
        <end position="92"/>
    </location>
</feature>
<evidence type="ECO:0000313" key="10">
    <source>
        <dbReference type="EMBL" id="KAK1740075.1"/>
    </source>
</evidence>
<evidence type="ECO:0000313" key="11">
    <source>
        <dbReference type="Proteomes" id="UP001224775"/>
    </source>
</evidence>
<keyword evidence="4 9" id="KW-0812">Transmembrane</keyword>
<name>A0AAD8Y7J6_9STRA</name>
<evidence type="ECO:0000256" key="5">
    <source>
        <dbReference type="ARBA" id="ARBA00022989"/>
    </source>
</evidence>
<keyword evidence="7 9" id="KW-0472">Membrane</keyword>
<evidence type="ECO:0000256" key="6">
    <source>
        <dbReference type="ARBA" id="ARBA00023065"/>
    </source>
</evidence>
<dbReference type="EMBL" id="JATAAI010000016">
    <property type="protein sequence ID" value="KAK1740075.1"/>
    <property type="molecule type" value="Genomic_DNA"/>
</dbReference>
<evidence type="ECO:0000256" key="4">
    <source>
        <dbReference type="ARBA" id="ARBA00022692"/>
    </source>
</evidence>
<evidence type="ECO:0000256" key="8">
    <source>
        <dbReference type="SAM" id="MobiDB-lite"/>
    </source>
</evidence>
<keyword evidence="2" id="KW-0813">Transport</keyword>
<feature type="region of interest" description="Disordered" evidence="8">
    <location>
        <begin position="1"/>
        <end position="52"/>
    </location>
</feature>
<evidence type="ECO:0000256" key="7">
    <source>
        <dbReference type="ARBA" id="ARBA00023136"/>
    </source>
</evidence>
<organism evidence="10 11">
    <name type="scientific">Skeletonema marinoi</name>
    <dbReference type="NCBI Taxonomy" id="267567"/>
    <lineage>
        <taxon>Eukaryota</taxon>
        <taxon>Sar</taxon>
        <taxon>Stramenopiles</taxon>
        <taxon>Ochrophyta</taxon>
        <taxon>Bacillariophyta</taxon>
        <taxon>Coscinodiscophyceae</taxon>
        <taxon>Thalassiosirophycidae</taxon>
        <taxon>Thalassiosirales</taxon>
        <taxon>Skeletonemataceae</taxon>
        <taxon>Skeletonema</taxon>
        <taxon>Skeletonema marinoi-dohrnii complex</taxon>
    </lineage>
</organism>